<dbReference type="SUPFAM" id="SSF52540">
    <property type="entry name" value="P-loop containing nucleoside triphosphate hydrolases"/>
    <property type="match status" value="1"/>
</dbReference>
<dbReference type="PANTHER" id="PTHR43394">
    <property type="entry name" value="ATP-DEPENDENT PERMEASE MDL1, MITOCHONDRIAL"/>
    <property type="match status" value="1"/>
</dbReference>
<dbReference type="EMBL" id="JAENIM010000041">
    <property type="protein sequence ID" value="MBK1791640.1"/>
    <property type="molecule type" value="Genomic_DNA"/>
</dbReference>
<dbReference type="InterPro" id="IPR039421">
    <property type="entry name" value="Type_1_exporter"/>
</dbReference>
<dbReference type="CDD" id="cd18778">
    <property type="entry name" value="ABC_6TM_exporter_like"/>
    <property type="match status" value="1"/>
</dbReference>
<name>A0A8J7SIR6_9BACT</name>
<feature type="transmembrane region" description="Helical" evidence="8">
    <location>
        <begin position="157"/>
        <end position="176"/>
    </location>
</feature>
<dbReference type="Proteomes" id="UP000624703">
    <property type="component" value="Unassembled WGS sequence"/>
</dbReference>
<evidence type="ECO:0000256" key="4">
    <source>
        <dbReference type="ARBA" id="ARBA00022741"/>
    </source>
</evidence>
<dbReference type="GO" id="GO:0005524">
    <property type="term" value="F:ATP binding"/>
    <property type="evidence" value="ECO:0007669"/>
    <property type="project" value="UniProtKB-KW"/>
</dbReference>
<dbReference type="InterPro" id="IPR003593">
    <property type="entry name" value="AAA+_ATPase"/>
</dbReference>
<evidence type="ECO:0000259" key="10">
    <source>
        <dbReference type="PROSITE" id="PS50929"/>
    </source>
</evidence>
<protein>
    <submittedName>
        <fullName evidence="11">ABC transporter ATP-binding protein</fullName>
    </submittedName>
</protein>
<evidence type="ECO:0000313" key="11">
    <source>
        <dbReference type="EMBL" id="MBK1791640.1"/>
    </source>
</evidence>
<dbReference type="GO" id="GO:0016887">
    <property type="term" value="F:ATP hydrolysis activity"/>
    <property type="evidence" value="ECO:0007669"/>
    <property type="project" value="InterPro"/>
</dbReference>
<keyword evidence="2" id="KW-0813">Transport</keyword>
<dbReference type="InterPro" id="IPR011527">
    <property type="entry name" value="ABC1_TM_dom"/>
</dbReference>
<keyword evidence="3 8" id="KW-0812">Transmembrane</keyword>
<proteinExistence type="predicted"/>
<keyword evidence="5 11" id="KW-0067">ATP-binding</keyword>
<evidence type="ECO:0000256" key="3">
    <source>
        <dbReference type="ARBA" id="ARBA00022692"/>
    </source>
</evidence>
<dbReference type="InterPro" id="IPR027417">
    <property type="entry name" value="P-loop_NTPase"/>
</dbReference>
<evidence type="ECO:0000256" key="7">
    <source>
        <dbReference type="ARBA" id="ARBA00023136"/>
    </source>
</evidence>
<sequence length="579" mass="64785">MNTVTRIFAYIKRSPALASGLLICAVAMTLLVIVFPQISSLVVSEVLENGRHEMLFPYISIALAAFFSRDLLNYLRIILNNHLEQKVIYDLRSDLYKKLQRLPVRWFDNRRSGDVMTRVAEDVPMMERLLIDGIEQGLIAILQVIVVSVFLFTKNATLALCALAPLPFLVISAYFYSRHSQDRHRHVRKATDNMNSMLHDNIAGIRQIKSYAAEEPELKHFNEKSSALKSATLKVMRAWAIYSSSMSFLNSLGYILVLGVGAYQIIHSQSEISTLVAFLTVIWALYDPISRLHQLNQMALSSRAAAERVFLILDTDDEVQAHSGTKLPSPANGHVVFNDVSFSYGDIPTLKNIQLEAKPGQMVALVGSTGAGKSTIVNLLTRFYEYNEGSITVDGIELNKMDKQSLRSQIGYVTQDAFLFNDTVRHNLLLADRSASDEQMWNALEAANAAGFVRELSNGLDTIVGERGVKLSGGERQRLSIARALIKNPPILLLDEATAAVDSHTERLIQQALENLMENRTAFVIAHRLSTIRNADQIHYLERGCIIETGKHDELIQLDGHYAKLCRQSLLTEQQQADN</sequence>
<feature type="transmembrane region" description="Helical" evidence="8">
    <location>
        <begin position="129"/>
        <end position="151"/>
    </location>
</feature>
<dbReference type="GO" id="GO:0015421">
    <property type="term" value="F:ABC-type oligopeptide transporter activity"/>
    <property type="evidence" value="ECO:0007669"/>
    <property type="project" value="TreeGrafter"/>
</dbReference>
<feature type="transmembrane region" description="Helical" evidence="8">
    <location>
        <begin position="239"/>
        <end position="266"/>
    </location>
</feature>
<keyword evidence="7 8" id="KW-0472">Membrane</keyword>
<dbReference type="Pfam" id="PF00664">
    <property type="entry name" value="ABC_membrane"/>
    <property type="match status" value="1"/>
</dbReference>
<evidence type="ECO:0000256" key="6">
    <source>
        <dbReference type="ARBA" id="ARBA00022989"/>
    </source>
</evidence>
<keyword evidence="4" id="KW-0547">Nucleotide-binding</keyword>
<dbReference type="InterPro" id="IPR003439">
    <property type="entry name" value="ABC_transporter-like_ATP-bd"/>
</dbReference>
<feature type="transmembrane region" description="Helical" evidence="8">
    <location>
        <begin position="55"/>
        <end position="72"/>
    </location>
</feature>
<accession>A0A8J7SIR6</accession>
<feature type="domain" description="ABC transporter" evidence="9">
    <location>
        <begin position="335"/>
        <end position="568"/>
    </location>
</feature>
<feature type="transmembrane region" description="Helical" evidence="8">
    <location>
        <begin position="16"/>
        <end position="35"/>
    </location>
</feature>
<dbReference type="FunFam" id="3.40.50.300:FF:000287">
    <property type="entry name" value="Multidrug ABC transporter ATP-binding protein"/>
    <property type="match status" value="1"/>
</dbReference>
<dbReference type="Pfam" id="PF00005">
    <property type="entry name" value="ABC_tran"/>
    <property type="match status" value="1"/>
</dbReference>
<keyword evidence="6 8" id="KW-1133">Transmembrane helix</keyword>
<dbReference type="PROSITE" id="PS50893">
    <property type="entry name" value="ABC_TRANSPORTER_2"/>
    <property type="match status" value="1"/>
</dbReference>
<feature type="domain" description="ABC transmembrane type-1" evidence="10">
    <location>
        <begin position="20"/>
        <end position="301"/>
    </location>
</feature>
<gene>
    <name evidence="11" type="ORF">JIN82_10805</name>
</gene>
<dbReference type="PROSITE" id="PS50929">
    <property type="entry name" value="ABC_TM1F"/>
    <property type="match status" value="1"/>
</dbReference>
<keyword evidence="12" id="KW-1185">Reference proteome</keyword>
<dbReference type="PROSITE" id="PS00211">
    <property type="entry name" value="ABC_TRANSPORTER_1"/>
    <property type="match status" value="1"/>
</dbReference>
<dbReference type="RefSeq" id="WP_200311659.1">
    <property type="nucleotide sequence ID" value="NZ_JAENIM010000041.1"/>
</dbReference>
<dbReference type="GO" id="GO:0005886">
    <property type="term" value="C:plasma membrane"/>
    <property type="evidence" value="ECO:0007669"/>
    <property type="project" value="UniProtKB-SubCell"/>
</dbReference>
<dbReference type="AlphaFoldDB" id="A0A8J7SIR6"/>
<organism evidence="11 12">
    <name type="scientific">Persicirhabdus sediminis</name>
    <dbReference type="NCBI Taxonomy" id="454144"/>
    <lineage>
        <taxon>Bacteria</taxon>
        <taxon>Pseudomonadati</taxon>
        <taxon>Verrucomicrobiota</taxon>
        <taxon>Verrucomicrobiia</taxon>
        <taxon>Verrucomicrobiales</taxon>
        <taxon>Verrucomicrobiaceae</taxon>
        <taxon>Persicirhabdus</taxon>
    </lineage>
</organism>
<dbReference type="InterPro" id="IPR017871">
    <property type="entry name" value="ABC_transporter-like_CS"/>
</dbReference>
<dbReference type="SMART" id="SM00382">
    <property type="entry name" value="AAA"/>
    <property type="match status" value="1"/>
</dbReference>
<evidence type="ECO:0000256" key="5">
    <source>
        <dbReference type="ARBA" id="ARBA00022840"/>
    </source>
</evidence>
<dbReference type="PANTHER" id="PTHR43394:SF1">
    <property type="entry name" value="ATP-BINDING CASSETTE SUB-FAMILY B MEMBER 10, MITOCHONDRIAL"/>
    <property type="match status" value="1"/>
</dbReference>
<dbReference type="Gene3D" id="3.40.50.300">
    <property type="entry name" value="P-loop containing nucleotide triphosphate hydrolases"/>
    <property type="match status" value="1"/>
</dbReference>
<dbReference type="Gene3D" id="1.20.1560.10">
    <property type="entry name" value="ABC transporter type 1, transmembrane domain"/>
    <property type="match status" value="1"/>
</dbReference>
<comment type="caution">
    <text evidence="11">The sequence shown here is derived from an EMBL/GenBank/DDBJ whole genome shotgun (WGS) entry which is preliminary data.</text>
</comment>
<comment type="subcellular location">
    <subcellularLocation>
        <location evidence="1">Cell membrane</location>
        <topology evidence="1">Multi-pass membrane protein</topology>
    </subcellularLocation>
</comment>
<evidence type="ECO:0000256" key="8">
    <source>
        <dbReference type="SAM" id="Phobius"/>
    </source>
</evidence>
<dbReference type="InterPro" id="IPR036640">
    <property type="entry name" value="ABC1_TM_sf"/>
</dbReference>
<evidence type="ECO:0000313" key="12">
    <source>
        <dbReference type="Proteomes" id="UP000624703"/>
    </source>
</evidence>
<evidence type="ECO:0000256" key="1">
    <source>
        <dbReference type="ARBA" id="ARBA00004651"/>
    </source>
</evidence>
<reference evidence="11" key="1">
    <citation type="submission" date="2021-01" db="EMBL/GenBank/DDBJ databases">
        <title>Modified the classification status of verrucomicrobia.</title>
        <authorList>
            <person name="Feng X."/>
        </authorList>
    </citation>
    <scope>NUCLEOTIDE SEQUENCE</scope>
    <source>
        <strain evidence="11">_KCTC 22039</strain>
    </source>
</reference>
<evidence type="ECO:0000259" key="9">
    <source>
        <dbReference type="PROSITE" id="PS50893"/>
    </source>
</evidence>
<dbReference type="SUPFAM" id="SSF90123">
    <property type="entry name" value="ABC transporter transmembrane region"/>
    <property type="match status" value="1"/>
</dbReference>
<evidence type="ECO:0000256" key="2">
    <source>
        <dbReference type="ARBA" id="ARBA00022448"/>
    </source>
</evidence>